<dbReference type="EMBL" id="CP040089">
    <property type="protein sequence ID" value="QGA80214.1"/>
    <property type="molecule type" value="Genomic_DNA"/>
</dbReference>
<dbReference type="Proteomes" id="UP000377803">
    <property type="component" value="Chromosome"/>
</dbReference>
<dbReference type="RefSeq" id="WP_153549953.1">
    <property type="nucleotide sequence ID" value="NZ_CP040089.1"/>
</dbReference>
<dbReference type="AlphaFoldDB" id="A0A5Q0UFC7"/>
<dbReference type="KEGG" id="ncon:LC1Nh_0311"/>
<name>A0A5Q0UFC7_9ARCH</name>
<sequence>MKTLAKLAKSLQSYSKVPTPMNQSSVFETELAAVNERYRESLEEVKIKDDAKKVLATKS</sequence>
<proteinExistence type="predicted"/>
<accession>A0A5Q0UFC7</accession>
<protein>
    <submittedName>
        <fullName evidence="1">Uncharacterized protein</fullName>
    </submittedName>
</protein>
<organism evidence="1 2">
    <name type="scientific">Candidatus Nanohalobium constans</name>
    <dbReference type="NCBI Taxonomy" id="2565781"/>
    <lineage>
        <taxon>Archaea</taxon>
        <taxon>Candidatus Nanohalarchaeota</taxon>
        <taxon>Candidatus Nanohalobia</taxon>
        <taxon>Candidatus Nanohalobiales</taxon>
        <taxon>Candidatus Nanohalobiaceae</taxon>
        <taxon>Candidatus Nanohalobium</taxon>
    </lineage>
</organism>
<dbReference type="GeneID" id="42364694"/>
<reference evidence="2" key="1">
    <citation type="submission" date="2019-05" db="EMBL/GenBank/DDBJ databases">
        <title>Candidatus Nanohalobium constans, a novel model system to study the DPANN nano-sized archaea: genomic and physiological characterization of a nanoarchaeon co-cultured with its chitinotrophic host.</title>
        <authorList>
            <person name="La Cono V."/>
            <person name="Arcadi E."/>
            <person name="Crisafi F."/>
            <person name="Denaro R."/>
            <person name="La Spada G."/>
            <person name="Messina E."/>
            <person name="Smedile F."/>
            <person name="Toshchakov S.V."/>
            <person name="Shevchenko M.A."/>
            <person name="Golyshin P.N."/>
            <person name="Golyshina O.V."/>
            <person name="Ferrer M."/>
            <person name="Rohde M."/>
            <person name="Mushegian A."/>
            <person name="Sorokin D.Y."/>
            <person name="Giuliano L."/>
            <person name="Yakimov M.M."/>
        </authorList>
    </citation>
    <scope>NUCLEOTIDE SEQUENCE [LARGE SCALE GENOMIC DNA]</scope>
    <source>
        <strain evidence="2">LC1Nh</strain>
    </source>
</reference>
<evidence type="ECO:0000313" key="1">
    <source>
        <dbReference type="EMBL" id="QGA80214.1"/>
    </source>
</evidence>
<gene>
    <name evidence="1" type="ORF">LC1Nh_0311</name>
</gene>
<evidence type="ECO:0000313" key="2">
    <source>
        <dbReference type="Proteomes" id="UP000377803"/>
    </source>
</evidence>
<keyword evidence="2" id="KW-1185">Reference proteome</keyword>